<dbReference type="PANTHER" id="PTHR47572">
    <property type="entry name" value="LIPOPROTEIN-RELATED"/>
    <property type="match status" value="1"/>
</dbReference>
<dbReference type="InterPro" id="IPR051262">
    <property type="entry name" value="SMP-30/CGR1_Lactonase"/>
</dbReference>
<dbReference type="Gene3D" id="2.120.10.30">
    <property type="entry name" value="TolB, C-terminal domain"/>
    <property type="match status" value="1"/>
</dbReference>
<proteinExistence type="predicted"/>
<dbReference type="InterPro" id="IPR005511">
    <property type="entry name" value="SMP-30"/>
</dbReference>
<sequence>MFAPPQLIQARVFAEMPEQFRRREIPPERLASGRSVPVNGCFLEGPSFDRQGNLYVTDIPFGRVFRISPAGQWELVVEYAGEPNGLKIHRDGRAFIADYRNGLMALDLATGRMEAIASDYKGEHFKGLNDLVFASNGDLYFTDQGQTGLNDPSGRVYRLRAGGHLELLADYIPSPNGLVLNAKENALFVAVTRANAVWRLPIMPPDGGVVRAGHFIQLSGGRGPDGMAIDEHDGLAVVQPDMGAAWIFSHRGEPAFRVQSPRSDLVTNCAYGGPDRKTLYITDSLAGCVLAADLPVAGKVMYSHT</sequence>
<dbReference type="EMBL" id="BAABFO010000035">
    <property type="protein sequence ID" value="GAA4342812.1"/>
    <property type="molecule type" value="Genomic_DNA"/>
</dbReference>
<dbReference type="PRINTS" id="PR01790">
    <property type="entry name" value="SMP30FAMILY"/>
</dbReference>
<name>A0ABP8HQR6_9BURK</name>
<dbReference type="PANTHER" id="PTHR47572:SF5">
    <property type="entry name" value="BLR2277 PROTEIN"/>
    <property type="match status" value="1"/>
</dbReference>
<accession>A0ABP8HQR6</accession>
<evidence type="ECO:0000259" key="1">
    <source>
        <dbReference type="Pfam" id="PF08450"/>
    </source>
</evidence>
<comment type="caution">
    <text evidence="2">The sequence shown here is derived from an EMBL/GenBank/DDBJ whole genome shotgun (WGS) entry which is preliminary data.</text>
</comment>
<dbReference type="Proteomes" id="UP001501671">
    <property type="component" value="Unassembled WGS sequence"/>
</dbReference>
<dbReference type="Pfam" id="PF08450">
    <property type="entry name" value="SGL"/>
    <property type="match status" value="1"/>
</dbReference>
<reference evidence="3" key="1">
    <citation type="journal article" date="2019" name="Int. J. Syst. Evol. Microbiol.">
        <title>The Global Catalogue of Microorganisms (GCM) 10K type strain sequencing project: providing services to taxonomists for standard genome sequencing and annotation.</title>
        <authorList>
            <consortium name="The Broad Institute Genomics Platform"/>
            <consortium name="The Broad Institute Genome Sequencing Center for Infectious Disease"/>
            <person name="Wu L."/>
            <person name="Ma J."/>
        </authorList>
    </citation>
    <scope>NUCLEOTIDE SEQUENCE [LARGE SCALE GENOMIC DNA]</scope>
    <source>
        <strain evidence="3">JCM 17666</strain>
    </source>
</reference>
<keyword evidence="3" id="KW-1185">Reference proteome</keyword>
<dbReference type="InterPro" id="IPR013658">
    <property type="entry name" value="SGL"/>
</dbReference>
<gene>
    <name evidence="2" type="ORF">GCM10023144_45180</name>
</gene>
<dbReference type="SUPFAM" id="SSF63829">
    <property type="entry name" value="Calcium-dependent phosphotriesterase"/>
    <property type="match status" value="1"/>
</dbReference>
<dbReference type="RefSeq" id="WP_345252204.1">
    <property type="nucleotide sequence ID" value="NZ_BAABFO010000035.1"/>
</dbReference>
<protein>
    <submittedName>
        <fullName evidence="2">SMP-30/gluconolactonase/LRE family protein</fullName>
    </submittedName>
</protein>
<organism evidence="2 3">
    <name type="scientific">Pigmentiphaga soli</name>
    <dbReference type="NCBI Taxonomy" id="1007095"/>
    <lineage>
        <taxon>Bacteria</taxon>
        <taxon>Pseudomonadati</taxon>
        <taxon>Pseudomonadota</taxon>
        <taxon>Betaproteobacteria</taxon>
        <taxon>Burkholderiales</taxon>
        <taxon>Alcaligenaceae</taxon>
        <taxon>Pigmentiphaga</taxon>
    </lineage>
</organism>
<feature type="domain" description="SMP-30/Gluconolactonase/LRE-like region" evidence="1">
    <location>
        <begin position="44"/>
        <end position="282"/>
    </location>
</feature>
<evidence type="ECO:0000313" key="3">
    <source>
        <dbReference type="Proteomes" id="UP001501671"/>
    </source>
</evidence>
<dbReference type="InterPro" id="IPR011042">
    <property type="entry name" value="6-blade_b-propeller_TolB-like"/>
</dbReference>
<evidence type="ECO:0000313" key="2">
    <source>
        <dbReference type="EMBL" id="GAA4342812.1"/>
    </source>
</evidence>